<protein>
    <submittedName>
        <fullName evidence="1">Uncharacterized protein</fullName>
    </submittedName>
</protein>
<dbReference type="RefSeq" id="WP_168522310.1">
    <property type="nucleotide sequence ID" value="NZ_JAAXLS010000057.1"/>
</dbReference>
<dbReference type="EMBL" id="JAAXLS010000057">
    <property type="protein sequence ID" value="NKQ58461.1"/>
    <property type="molecule type" value="Genomic_DNA"/>
</dbReference>
<evidence type="ECO:0000313" key="1">
    <source>
        <dbReference type="EMBL" id="NKQ58461.1"/>
    </source>
</evidence>
<dbReference type="Proteomes" id="UP000715441">
    <property type="component" value="Unassembled WGS sequence"/>
</dbReference>
<keyword evidence="2" id="KW-1185">Reference proteome</keyword>
<organism evidence="1 2">
    <name type="scientific">Amycolatopsis acididurans</name>
    <dbReference type="NCBI Taxonomy" id="2724524"/>
    <lineage>
        <taxon>Bacteria</taxon>
        <taxon>Bacillati</taxon>
        <taxon>Actinomycetota</taxon>
        <taxon>Actinomycetes</taxon>
        <taxon>Pseudonocardiales</taxon>
        <taxon>Pseudonocardiaceae</taxon>
        <taxon>Amycolatopsis</taxon>
    </lineage>
</organism>
<evidence type="ECO:0000313" key="2">
    <source>
        <dbReference type="Proteomes" id="UP000715441"/>
    </source>
</evidence>
<accession>A0ABX1JFJ6</accession>
<name>A0ABX1JFJ6_9PSEU</name>
<proteinExistence type="predicted"/>
<reference evidence="1 2" key="1">
    <citation type="submission" date="2020-04" db="EMBL/GenBank/DDBJ databases">
        <title>Novel species.</title>
        <authorList>
            <person name="Teo W.F.A."/>
            <person name="Lipun K."/>
            <person name="Srisuk N."/>
            <person name="Duangmal K."/>
        </authorList>
    </citation>
    <scope>NUCLEOTIDE SEQUENCE [LARGE SCALE GENOMIC DNA]</scope>
    <source>
        <strain evidence="1 2">K13G38</strain>
    </source>
</reference>
<comment type="caution">
    <text evidence="1">The sequence shown here is derived from an EMBL/GenBank/DDBJ whole genome shotgun (WGS) entry which is preliminary data.</text>
</comment>
<sequence>MSWNDYYRRRDVMETVLRLAARDPEGPLPFAEVSGAREAFGSEEQLLLALHYKWTQVLSGHLRAELLGEDDHVDAVTRAWRAAVRGNRALRAVLDANLDRSPALRPVHEAEVRMLAIAAGLAEAGEPTAEVTKVGAAFSTLLRQRPEPRRGRTRGPVGQLLKMLAPSA</sequence>
<gene>
    <name evidence="1" type="ORF">HFP15_36995</name>
</gene>